<dbReference type="OrthoDB" id="10025998at2759"/>
<gene>
    <name evidence="2" type="ORF">ACA1_171730</name>
</gene>
<proteinExistence type="predicted"/>
<protein>
    <recommendedName>
        <fullName evidence="1">DUF5672 domain-containing protein</fullName>
    </recommendedName>
</protein>
<reference evidence="2 3" key="1">
    <citation type="journal article" date="2013" name="Genome Biol.">
        <title>Genome of Acanthamoeba castellanii highlights extensive lateral gene transfer and early evolution of tyrosine kinase signaling.</title>
        <authorList>
            <person name="Clarke M."/>
            <person name="Lohan A.J."/>
            <person name="Liu B."/>
            <person name="Lagkouvardos I."/>
            <person name="Roy S."/>
            <person name="Zafar N."/>
            <person name="Bertelli C."/>
            <person name="Schilde C."/>
            <person name="Kianianmomeni A."/>
            <person name="Burglin T.R."/>
            <person name="Frech C."/>
            <person name="Turcotte B."/>
            <person name="Kopec K.O."/>
            <person name="Synnott J.M."/>
            <person name="Choo C."/>
            <person name="Paponov I."/>
            <person name="Finkler A."/>
            <person name="Soon Heng Tan C."/>
            <person name="Hutchins A.P."/>
            <person name="Weinmeier T."/>
            <person name="Rattei T."/>
            <person name="Chu J.S."/>
            <person name="Gimenez G."/>
            <person name="Irimia M."/>
            <person name="Rigden D.J."/>
            <person name="Fitzpatrick D.A."/>
            <person name="Lorenzo-Morales J."/>
            <person name="Bateman A."/>
            <person name="Chiu C.H."/>
            <person name="Tang P."/>
            <person name="Hegemann P."/>
            <person name="Fromm H."/>
            <person name="Raoult D."/>
            <person name="Greub G."/>
            <person name="Miranda-Saavedra D."/>
            <person name="Chen N."/>
            <person name="Nash P."/>
            <person name="Ginger M.L."/>
            <person name="Horn M."/>
            <person name="Schaap P."/>
            <person name="Caler L."/>
            <person name="Loftus B."/>
        </authorList>
    </citation>
    <scope>NUCLEOTIDE SEQUENCE [LARGE SCALE GENOMIC DNA]</scope>
    <source>
        <strain evidence="2 3">Neff</strain>
    </source>
</reference>
<keyword evidence="3" id="KW-1185">Reference proteome</keyword>
<name>L8HGE9_ACACF</name>
<dbReference type="OMA" id="NELMCTH"/>
<sequence>MYDVQDLRSFYKRSDKVAIAVLPQFDHRLGTVVLNALANLPAEWKIQIFHSPEIAHNVTSLASLMQYHRIGRLTLTPTINGSMSYEDYSDLMKNVNFWEQVQGEHVLTIQTDAVLCSNSPYSINDFLEYDWVGAPWKKWPHLLAGNGGLSLRRKSKLIETIKKCVVEKPRVEDMWYAYCFRQLPHMGRSFSVKLAPQDVSQHFAVETLYSPTPLGVHKPWAWLPYDEARISWRS</sequence>
<organism evidence="2 3">
    <name type="scientific">Acanthamoeba castellanii (strain ATCC 30010 / Neff)</name>
    <dbReference type="NCBI Taxonomy" id="1257118"/>
    <lineage>
        <taxon>Eukaryota</taxon>
        <taxon>Amoebozoa</taxon>
        <taxon>Discosea</taxon>
        <taxon>Longamoebia</taxon>
        <taxon>Centramoebida</taxon>
        <taxon>Acanthamoebidae</taxon>
        <taxon>Acanthamoeba</taxon>
    </lineage>
</organism>
<dbReference type="Proteomes" id="UP000011083">
    <property type="component" value="Unassembled WGS sequence"/>
</dbReference>
<dbReference type="VEuPathDB" id="AmoebaDB:ACA1_171730"/>
<dbReference type="RefSeq" id="XP_004356489.1">
    <property type="nucleotide sequence ID" value="XM_004356436.1"/>
</dbReference>
<accession>L8HGE9</accession>
<dbReference type="KEGG" id="acan:ACA1_171730"/>
<dbReference type="EMBL" id="KB007811">
    <property type="protein sequence ID" value="ELR24589.1"/>
    <property type="molecule type" value="Genomic_DNA"/>
</dbReference>
<dbReference type="InterPro" id="IPR043729">
    <property type="entry name" value="DUF5672"/>
</dbReference>
<dbReference type="GeneID" id="14925610"/>
<evidence type="ECO:0000313" key="3">
    <source>
        <dbReference type="Proteomes" id="UP000011083"/>
    </source>
</evidence>
<evidence type="ECO:0000259" key="1">
    <source>
        <dbReference type="Pfam" id="PF18922"/>
    </source>
</evidence>
<dbReference type="AlphaFoldDB" id="L8HGE9"/>
<feature type="domain" description="DUF5672" evidence="1">
    <location>
        <begin position="84"/>
        <end position="217"/>
    </location>
</feature>
<dbReference type="Pfam" id="PF18922">
    <property type="entry name" value="DUF5672"/>
    <property type="match status" value="1"/>
</dbReference>
<dbReference type="STRING" id="1257118.L8HGE9"/>
<evidence type="ECO:0000313" key="2">
    <source>
        <dbReference type="EMBL" id="ELR24589.1"/>
    </source>
</evidence>